<protein>
    <submittedName>
        <fullName evidence="2">DUF3365 domain-containing protein</fullName>
    </submittedName>
</protein>
<comment type="caution">
    <text evidence="2">The sequence shown here is derived from an EMBL/GenBank/DDBJ whole genome shotgun (WGS) entry which is preliminary data.</text>
</comment>
<reference evidence="2 3" key="1">
    <citation type="submission" date="2024-01" db="EMBL/GenBank/DDBJ databases">
        <title>Niabella digestum sp. nov., isolated from waste digestion system.</title>
        <authorList>
            <person name="Zhang L."/>
        </authorList>
    </citation>
    <scope>NUCLEOTIDE SEQUENCE [LARGE SCALE GENOMIC DNA]</scope>
    <source>
        <strain evidence="2 3">A18</strain>
    </source>
</reference>
<dbReference type="RefSeq" id="WP_330974091.1">
    <property type="nucleotide sequence ID" value="NZ_JAZGLY010000002.1"/>
</dbReference>
<evidence type="ECO:0000259" key="1">
    <source>
        <dbReference type="Pfam" id="PF11845"/>
    </source>
</evidence>
<gene>
    <name evidence="2" type="ORF">V2H41_05295</name>
</gene>
<dbReference type="PROSITE" id="PS51257">
    <property type="entry name" value="PROKAR_LIPOPROTEIN"/>
    <property type="match status" value="1"/>
</dbReference>
<keyword evidence="3" id="KW-1185">Reference proteome</keyword>
<dbReference type="Proteomes" id="UP001357452">
    <property type="component" value="Unassembled WGS sequence"/>
</dbReference>
<organism evidence="2 3">
    <name type="scientific">Niabella digestorum</name>
    <dbReference type="NCBI Taxonomy" id="3117701"/>
    <lineage>
        <taxon>Bacteria</taxon>
        <taxon>Pseudomonadati</taxon>
        <taxon>Bacteroidota</taxon>
        <taxon>Chitinophagia</taxon>
        <taxon>Chitinophagales</taxon>
        <taxon>Chitinophagaceae</taxon>
        <taxon>Niabella</taxon>
    </lineage>
</organism>
<dbReference type="EMBL" id="JAZGLY010000002">
    <property type="protein sequence ID" value="MEE6186684.1"/>
    <property type="molecule type" value="Genomic_DNA"/>
</dbReference>
<name>A0ABU7RFB9_9BACT</name>
<dbReference type="Pfam" id="PF11845">
    <property type="entry name" value="Tll0287-like"/>
    <property type="match status" value="1"/>
</dbReference>
<dbReference type="InterPro" id="IPR021796">
    <property type="entry name" value="Tll0287-like_dom"/>
</dbReference>
<evidence type="ECO:0000313" key="2">
    <source>
        <dbReference type="EMBL" id="MEE6186684.1"/>
    </source>
</evidence>
<proteinExistence type="predicted"/>
<evidence type="ECO:0000313" key="3">
    <source>
        <dbReference type="Proteomes" id="UP001357452"/>
    </source>
</evidence>
<feature type="domain" description="Tll0287-like" evidence="1">
    <location>
        <begin position="24"/>
        <end position="184"/>
    </location>
</feature>
<accession>A0ABU7RFB9</accession>
<sequence length="189" mass="21386">MWRSIAFLLTITALSACTNPKQQTISEEEKAALMLLGDSISIEIQNVLLQNVSEAIQKGGTDYAVEFCNIQAIPLTDSLADHLKVYIQRLSDKNRNPDNAIQTQMDSIAWEKMKSEKTDFTKQDKNGEVYYYKPILIAMPTCIKCHGGKNDISESTQKIINQKYPNDKAVGYQMGDLRGMWKIKLTMEN</sequence>